<dbReference type="Proteomes" id="UP001321741">
    <property type="component" value="Chromosome"/>
</dbReference>
<feature type="chain" id="PRO_5046688851" evidence="1">
    <location>
        <begin position="21"/>
        <end position="53"/>
    </location>
</feature>
<sequence>MIFLLYVLLLSIIQPVLSSANEVNASNDIPIDEQAKKAFFESKEYKKLKNFKK</sequence>
<evidence type="ECO:0000256" key="1">
    <source>
        <dbReference type="SAM" id="SignalP"/>
    </source>
</evidence>
<keyword evidence="3" id="KW-1185">Reference proteome</keyword>
<protein>
    <submittedName>
        <fullName evidence="2">Uncharacterized protein</fullName>
    </submittedName>
</protein>
<gene>
    <name evidence="2" type="ORF">KIM322_02070</name>
</gene>
<dbReference type="EMBL" id="AP026803">
    <property type="protein sequence ID" value="BDR59946.1"/>
    <property type="molecule type" value="Genomic_DNA"/>
</dbReference>
<evidence type="ECO:0000313" key="3">
    <source>
        <dbReference type="Proteomes" id="UP001321741"/>
    </source>
</evidence>
<feature type="signal peptide" evidence="1">
    <location>
        <begin position="1"/>
        <end position="20"/>
    </location>
</feature>
<accession>A0ABN6SLQ2</accession>
<evidence type="ECO:0000313" key="2">
    <source>
        <dbReference type="EMBL" id="BDR59946.1"/>
    </source>
</evidence>
<keyword evidence="1" id="KW-0732">Signal</keyword>
<proteinExistence type="predicted"/>
<name>A0ABN6SLQ2_9LACO</name>
<organism evidence="2 3">
    <name type="scientific">Lactobacillus xylocopicola</name>
    <dbReference type="NCBI Taxonomy" id="2976676"/>
    <lineage>
        <taxon>Bacteria</taxon>
        <taxon>Bacillati</taxon>
        <taxon>Bacillota</taxon>
        <taxon>Bacilli</taxon>
        <taxon>Lactobacillales</taxon>
        <taxon>Lactobacillaceae</taxon>
        <taxon>Lactobacillus</taxon>
    </lineage>
</organism>
<reference evidence="2 3" key="1">
    <citation type="journal article" date="2023" name="Microbiol. Spectr.">
        <title>Symbiosis of Carpenter Bees with Uncharacterized Lactic Acid Bacteria Showing NAD Auxotrophy.</title>
        <authorList>
            <person name="Kawasaki S."/>
            <person name="Ozawa K."/>
            <person name="Mori T."/>
            <person name="Yamamoto A."/>
            <person name="Ito M."/>
            <person name="Ohkuma M."/>
            <person name="Sakamoto M."/>
            <person name="Matsutani M."/>
        </authorList>
    </citation>
    <scope>NUCLEOTIDE SEQUENCE [LARGE SCALE GENOMIC DNA]</scope>
    <source>
        <strain evidence="2 3">Kim32-2</strain>
    </source>
</reference>